<dbReference type="InterPro" id="IPR004662">
    <property type="entry name" value="AcgluKinase_fam"/>
</dbReference>
<name>A0ABV6KQ82_9BACI</name>
<evidence type="ECO:0000256" key="9">
    <source>
        <dbReference type="HAMAP-Rule" id="MF_00082"/>
    </source>
</evidence>
<feature type="binding site" evidence="9">
    <location>
        <position position="155"/>
    </location>
    <ligand>
        <name>substrate</name>
    </ligand>
</feature>
<dbReference type="InterPro" id="IPR037528">
    <property type="entry name" value="ArgB"/>
</dbReference>
<feature type="domain" description="Aspartate/glutamate/uridylate kinase" evidence="10">
    <location>
        <begin position="3"/>
        <end position="233"/>
    </location>
</feature>
<keyword evidence="12" id="KW-1185">Reference proteome</keyword>
<keyword evidence="9" id="KW-0963">Cytoplasm</keyword>
<evidence type="ECO:0000256" key="2">
    <source>
        <dbReference type="ARBA" id="ARBA00022571"/>
    </source>
</evidence>
<evidence type="ECO:0000313" key="11">
    <source>
        <dbReference type="EMBL" id="MFC0475157.1"/>
    </source>
</evidence>
<evidence type="ECO:0000256" key="1">
    <source>
        <dbReference type="ARBA" id="ARBA00004828"/>
    </source>
</evidence>
<feature type="site" description="Transition state stabilizer" evidence="9">
    <location>
        <position position="214"/>
    </location>
</feature>
<reference evidence="11 12" key="1">
    <citation type="submission" date="2024-09" db="EMBL/GenBank/DDBJ databases">
        <authorList>
            <person name="Sun Q."/>
            <person name="Mori K."/>
        </authorList>
    </citation>
    <scope>NUCLEOTIDE SEQUENCE [LARGE SCALE GENOMIC DNA]</scope>
    <source>
        <strain evidence="11 12">CGMCC 1.9126</strain>
    </source>
</reference>
<dbReference type="RefSeq" id="WP_160546410.1">
    <property type="nucleotide sequence ID" value="NZ_JBHLUU010000022.1"/>
</dbReference>
<keyword evidence="5 9" id="KW-0547">Nucleotide-binding</keyword>
<comment type="caution">
    <text evidence="11">The sequence shown here is derived from an EMBL/GenBank/DDBJ whole genome shotgun (WGS) entry which is preliminary data.</text>
</comment>
<feature type="site" description="Transition state stabilizer" evidence="9">
    <location>
        <position position="7"/>
    </location>
</feature>
<keyword evidence="3 9" id="KW-0028">Amino-acid biosynthesis</keyword>
<sequence>MSTIVIKCGGSVLNELSSSFFDSIKEMKKKGYSVVLVHGGGPDINDMLEKLNIMPEFVNGLRKTTKETLQIAEMVLTGKTNRKLVEQLNDVGLKAIGLNGSDSNLIQAEYLDKARLGYVGKVQSINKDLIQLMVESGHIPVITPIAINNQNVKLNVNADYAAAAVAIGLEAEQCLFVTDVDGILVNNQVKKELNKREVSELIENGTIYGGMIPKVESALSAIDMGLKSVMIVNGKKGFFENDQWLGTQICRKEGILQ</sequence>
<protein>
    <recommendedName>
        <fullName evidence="9">Acetylglutamate kinase</fullName>
        <ecNumber evidence="9">2.7.2.8</ecNumber>
    </recommendedName>
    <alternativeName>
        <fullName evidence="9">N-acetyl-L-glutamate 5-phosphotransferase</fullName>
    </alternativeName>
    <alternativeName>
        <fullName evidence="9">NAG kinase</fullName>
        <shortName evidence="9">NAGK</shortName>
    </alternativeName>
</protein>
<feature type="binding site" evidence="9">
    <location>
        <position position="62"/>
    </location>
    <ligand>
        <name>substrate</name>
    </ligand>
</feature>
<comment type="pathway">
    <text evidence="1 9">Amino-acid biosynthesis; L-arginine biosynthesis; N(2)-acetyl-L-ornithine from L-glutamate: step 2/4.</text>
</comment>
<evidence type="ECO:0000256" key="4">
    <source>
        <dbReference type="ARBA" id="ARBA00022679"/>
    </source>
</evidence>
<comment type="subcellular location">
    <subcellularLocation>
        <location evidence="9">Cytoplasm</location>
    </subcellularLocation>
</comment>
<keyword evidence="7 9" id="KW-0067">ATP-binding</keyword>
<feature type="binding site" evidence="9">
    <location>
        <begin position="40"/>
        <end position="41"/>
    </location>
    <ligand>
        <name>substrate</name>
    </ligand>
</feature>
<dbReference type="InterPro" id="IPR036393">
    <property type="entry name" value="AceGlu_kinase-like_sf"/>
</dbReference>
<evidence type="ECO:0000256" key="6">
    <source>
        <dbReference type="ARBA" id="ARBA00022777"/>
    </source>
</evidence>
<dbReference type="EMBL" id="JBHLUU010000022">
    <property type="protein sequence ID" value="MFC0475157.1"/>
    <property type="molecule type" value="Genomic_DNA"/>
</dbReference>
<evidence type="ECO:0000256" key="7">
    <source>
        <dbReference type="ARBA" id="ARBA00022840"/>
    </source>
</evidence>
<dbReference type="CDD" id="cd04238">
    <property type="entry name" value="AAK_NAGK-like"/>
    <property type="match status" value="1"/>
</dbReference>
<proteinExistence type="inferred from homology"/>
<dbReference type="InterPro" id="IPR001048">
    <property type="entry name" value="Asp/Glu/Uridylate_kinase"/>
</dbReference>
<dbReference type="SUPFAM" id="SSF53633">
    <property type="entry name" value="Carbamate kinase-like"/>
    <property type="match status" value="1"/>
</dbReference>
<evidence type="ECO:0000256" key="5">
    <source>
        <dbReference type="ARBA" id="ARBA00022741"/>
    </source>
</evidence>
<gene>
    <name evidence="9 11" type="primary">argB</name>
    <name evidence="11" type="ORF">ACFFHF_07780</name>
</gene>
<evidence type="ECO:0000256" key="3">
    <source>
        <dbReference type="ARBA" id="ARBA00022605"/>
    </source>
</evidence>
<evidence type="ECO:0000313" key="12">
    <source>
        <dbReference type="Proteomes" id="UP001589738"/>
    </source>
</evidence>
<dbReference type="Pfam" id="PF00696">
    <property type="entry name" value="AA_kinase"/>
    <property type="match status" value="1"/>
</dbReference>
<dbReference type="PANTHER" id="PTHR23342:SF0">
    <property type="entry name" value="N-ACETYLGLUTAMATE SYNTHASE, MITOCHONDRIAL"/>
    <property type="match status" value="1"/>
</dbReference>
<comment type="catalytic activity">
    <reaction evidence="8 9">
        <text>N-acetyl-L-glutamate + ATP = N-acetyl-L-glutamyl 5-phosphate + ADP</text>
        <dbReference type="Rhea" id="RHEA:14629"/>
        <dbReference type="ChEBI" id="CHEBI:30616"/>
        <dbReference type="ChEBI" id="CHEBI:44337"/>
        <dbReference type="ChEBI" id="CHEBI:57936"/>
        <dbReference type="ChEBI" id="CHEBI:456216"/>
        <dbReference type="EC" id="2.7.2.8"/>
    </reaction>
</comment>
<keyword evidence="2 9" id="KW-0055">Arginine biosynthesis</keyword>
<evidence type="ECO:0000259" key="10">
    <source>
        <dbReference type="Pfam" id="PF00696"/>
    </source>
</evidence>
<keyword evidence="4 9" id="KW-0808">Transferase</keyword>
<dbReference type="Proteomes" id="UP001589738">
    <property type="component" value="Unassembled WGS sequence"/>
</dbReference>
<dbReference type="GO" id="GO:0003991">
    <property type="term" value="F:acetylglutamate kinase activity"/>
    <property type="evidence" value="ECO:0007669"/>
    <property type="project" value="UniProtKB-EC"/>
</dbReference>
<organism evidence="11 12">
    <name type="scientific">Robertmurraya beringensis</name>
    <dbReference type="NCBI Taxonomy" id="641660"/>
    <lineage>
        <taxon>Bacteria</taxon>
        <taxon>Bacillati</taxon>
        <taxon>Bacillota</taxon>
        <taxon>Bacilli</taxon>
        <taxon>Bacillales</taxon>
        <taxon>Bacillaceae</taxon>
        <taxon>Robertmurraya</taxon>
    </lineage>
</organism>
<accession>A0ABV6KQ82</accession>
<dbReference type="PIRSF" id="PIRSF000728">
    <property type="entry name" value="NAGK"/>
    <property type="match status" value="1"/>
</dbReference>
<dbReference type="HAMAP" id="MF_00082">
    <property type="entry name" value="ArgB"/>
    <property type="match status" value="1"/>
</dbReference>
<dbReference type="EC" id="2.7.2.8" evidence="9"/>
<comment type="function">
    <text evidence="9">Catalyzes the ATP-dependent phosphorylation of N-acetyl-L-glutamate.</text>
</comment>
<dbReference type="NCBIfam" id="TIGR00761">
    <property type="entry name" value="argB"/>
    <property type="match status" value="1"/>
</dbReference>
<evidence type="ECO:0000256" key="8">
    <source>
        <dbReference type="ARBA" id="ARBA00048141"/>
    </source>
</evidence>
<comment type="similarity">
    <text evidence="9">Belongs to the acetylglutamate kinase family. ArgB subfamily.</text>
</comment>
<dbReference type="Gene3D" id="3.40.1160.10">
    <property type="entry name" value="Acetylglutamate kinase-like"/>
    <property type="match status" value="1"/>
</dbReference>
<dbReference type="PANTHER" id="PTHR23342">
    <property type="entry name" value="N-ACETYLGLUTAMATE SYNTHASE"/>
    <property type="match status" value="1"/>
</dbReference>
<keyword evidence="6 9" id="KW-0418">Kinase</keyword>